<proteinExistence type="inferred from homology"/>
<dbReference type="GO" id="GO:0005886">
    <property type="term" value="C:plasma membrane"/>
    <property type="evidence" value="ECO:0007669"/>
    <property type="project" value="UniProtKB-SubCell"/>
</dbReference>
<keyword evidence="6 9" id="KW-1133">Transmembrane helix</keyword>
<evidence type="ECO:0000256" key="7">
    <source>
        <dbReference type="ARBA" id="ARBA00023136"/>
    </source>
</evidence>
<evidence type="ECO:0000256" key="1">
    <source>
        <dbReference type="ARBA" id="ARBA00004429"/>
    </source>
</evidence>
<dbReference type="Proteomes" id="UP000030364">
    <property type="component" value="Unassembled WGS sequence"/>
</dbReference>
<dbReference type="PANTHER" id="PTHR35011">
    <property type="entry name" value="2,3-DIKETO-L-GULONATE TRAP TRANSPORTER SMALL PERMEASE PROTEIN YIAM"/>
    <property type="match status" value="1"/>
</dbReference>
<dbReference type="RefSeq" id="WP_038066630.1">
    <property type="nucleotide sequence ID" value="NZ_JPSL02000040.1"/>
</dbReference>
<organism evidence="11 12">
    <name type="scientific">Thermus filiformis</name>
    <dbReference type="NCBI Taxonomy" id="276"/>
    <lineage>
        <taxon>Bacteria</taxon>
        <taxon>Thermotogati</taxon>
        <taxon>Deinococcota</taxon>
        <taxon>Deinococci</taxon>
        <taxon>Thermales</taxon>
        <taxon>Thermaceae</taxon>
        <taxon>Thermus</taxon>
    </lineage>
</organism>
<evidence type="ECO:0000259" key="10">
    <source>
        <dbReference type="Pfam" id="PF04290"/>
    </source>
</evidence>
<feature type="transmembrane region" description="Helical" evidence="9">
    <location>
        <begin position="21"/>
        <end position="41"/>
    </location>
</feature>
<feature type="transmembrane region" description="Helical" evidence="9">
    <location>
        <begin position="136"/>
        <end position="154"/>
    </location>
</feature>
<evidence type="ECO:0000256" key="2">
    <source>
        <dbReference type="ARBA" id="ARBA00022448"/>
    </source>
</evidence>
<dbReference type="STRING" id="276.THFILI_11640"/>
<name>A0A0A2WM29_THEFI</name>
<comment type="subcellular location">
    <subcellularLocation>
        <location evidence="1">Cell inner membrane</location>
        <topology evidence="1">Multi-pass membrane protein</topology>
    </subcellularLocation>
</comment>
<keyword evidence="4" id="KW-0997">Cell inner membrane</keyword>
<feature type="domain" description="Tripartite ATP-independent periplasmic transporters DctQ component" evidence="10">
    <location>
        <begin position="32"/>
        <end position="161"/>
    </location>
</feature>
<dbReference type="InterPro" id="IPR055348">
    <property type="entry name" value="DctQ"/>
</dbReference>
<feature type="transmembrane region" description="Helical" evidence="9">
    <location>
        <begin position="53"/>
        <end position="70"/>
    </location>
</feature>
<evidence type="ECO:0000256" key="4">
    <source>
        <dbReference type="ARBA" id="ARBA00022519"/>
    </source>
</evidence>
<accession>A0A0A2WM29</accession>
<evidence type="ECO:0000313" key="12">
    <source>
        <dbReference type="Proteomes" id="UP000030364"/>
    </source>
</evidence>
<feature type="transmembrane region" description="Helical" evidence="9">
    <location>
        <begin position="91"/>
        <end position="116"/>
    </location>
</feature>
<evidence type="ECO:0000256" key="8">
    <source>
        <dbReference type="ARBA" id="ARBA00038436"/>
    </source>
</evidence>
<keyword evidence="5 9" id="KW-0812">Transmembrane</keyword>
<keyword evidence="7 9" id="KW-0472">Membrane</keyword>
<evidence type="ECO:0000256" key="3">
    <source>
        <dbReference type="ARBA" id="ARBA00022475"/>
    </source>
</evidence>
<gene>
    <name evidence="11" type="ORF">THFILI_11640</name>
</gene>
<dbReference type="AlphaFoldDB" id="A0A0A2WM29"/>
<protein>
    <submittedName>
        <fullName evidence="11">C4-dicarboxylate ABC transporter</fullName>
    </submittedName>
</protein>
<dbReference type="InterPro" id="IPR007387">
    <property type="entry name" value="TRAP_DctQ"/>
</dbReference>
<dbReference type="Pfam" id="PF04290">
    <property type="entry name" value="DctQ"/>
    <property type="match status" value="1"/>
</dbReference>
<comment type="caution">
    <text evidence="11">The sequence shown here is derived from an EMBL/GenBank/DDBJ whole genome shotgun (WGS) entry which is preliminary data.</text>
</comment>
<comment type="similarity">
    <text evidence="8">Belongs to the TRAP transporter small permease family.</text>
</comment>
<reference evidence="11 12" key="1">
    <citation type="journal article" date="2015" name="Genome Announc.">
        <title>Draft Genome Sequence of the Thermophile Thermus filiformis ATCC 43280, Producer of Carotenoid-(Di)glucoside-Branched Fatty Acid (Di)esters and Source of Hyperthermostable Enzymes of Biotechnological Interest.</title>
        <authorList>
            <person name="Mandelli F."/>
            <person name="Oliveira Ramires B."/>
            <person name="Couger M.B."/>
            <person name="Paixao D.A."/>
            <person name="Camilo C.M."/>
            <person name="Polikarpov I."/>
            <person name="Prade R."/>
            <person name="Riano-Pachon D.M."/>
            <person name="Squina F.M."/>
        </authorList>
    </citation>
    <scope>NUCLEOTIDE SEQUENCE [LARGE SCALE GENOMIC DNA]</scope>
    <source>
        <strain evidence="11 12">ATCC 43280</strain>
    </source>
</reference>
<dbReference type="PANTHER" id="PTHR35011:SF4">
    <property type="entry name" value="SLL1102 PROTEIN"/>
    <property type="match status" value="1"/>
</dbReference>
<keyword evidence="3" id="KW-1003">Cell membrane</keyword>
<evidence type="ECO:0000256" key="9">
    <source>
        <dbReference type="SAM" id="Phobius"/>
    </source>
</evidence>
<dbReference type="OrthoDB" id="9795655at2"/>
<dbReference type="EMBL" id="JPSL02000040">
    <property type="protein sequence ID" value="KGQ21211.2"/>
    <property type="molecule type" value="Genomic_DNA"/>
</dbReference>
<evidence type="ECO:0000256" key="6">
    <source>
        <dbReference type="ARBA" id="ARBA00022989"/>
    </source>
</evidence>
<evidence type="ECO:0000256" key="5">
    <source>
        <dbReference type="ARBA" id="ARBA00022692"/>
    </source>
</evidence>
<keyword evidence="12" id="KW-1185">Reference proteome</keyword>
<sequence>MRFLLGLSRAIDALTEGVGRAVVWLVLLVALLSAGNAILRYGFRYSSNAYLEAQWYLFSLIFLLGGAYALKHNAHVRIDLIYGRFPPRTRAWIDVVGTVLFLLPMALGVLYLSWPWVMNSISVREVSPDAGGLPRWPIKLAVPIGFALLALQGISELIKRIAYLTGQYALAEEEEKEVA</sequence>
<evidence type="ECO:0000313" key="11">
    <source>
        <dbReference type="EMBL" id="KGQ21211.2"/>
    </source>
</evidence>
<keyword evidence="2" id="KW-0813">Transport</keyword>